<sequence>MIKLFGDFFIPEIEEFCFAKSEVLLFSFLISKKSIVSFLNVKQLFADLKDIDDRYIRRLVSRLNGKIESIGKIELLNNKRIELVMKDNVNVDLWEMEKVLSTFDSSEKALEKILDLYTGPFLAGIECLWARQMRRYYNVLVKNIVDDYLENMGFESRLAVKLMKVFPDLSIFDEELEREYLYDFF</sequence>
<accession>A0A841GQ23</accession>
<dbReference type="AlphaFoldDB" id="A0A841GQ23"/>
<protein>
    <submittedName>
        <fullName evidence="1">Two-component SAPR family response regulator</fullName>
    </submittedName>
</protein>
<evidence type="ECO:0000313" key="2">
    <source>
        <dbReference type="Proteomes" id="UP000555828"/>
    </source>
</evidence>
<comment type="caution">
    <text evidence="1">The sequence shown here is derived from an EMBL/GenBank/DDBJ whole genome shotgun (WGS) entry which is preliminary data.</text>
</comment>
<proteinExistence type="predicted"/>
<gene>
    <name evidence="1" type="ORF">HNP65_001824</name>
</gene>
<keyword evidence="2" id="KW-1185">Reference proteome</keyword>
<dbReference type="Proteomes" id="UP000555828">
    <property type="component" value="Unassembled WGS sequence"/>
</dbReference>
<name>A0A841GQ23_9BACT</name>
<organism evidence="1 2">
    <name type="scientific">Thermosipho japonicus</name>
    <dbReference type="NCBI Taxonomy" id="90323"/>
    <lineage>
        <taxon>Bacteria</taxon>
        <taxon>Thermotogati</taxon>
        <taxon>Thermotogota</taxon>
        <taxon>Thermotogae</taxon>
        <taxon>Thermotogales</taxon>
        <taxon>Fervidobacteriaceae</taxon>
        <taxon>Thermosipho</taxon>
    </lineage>
</organism>
<reference evidence="1 2" key="1">
    <citation type="submission" date="2020-08" db="EMBL/GenBank/DDBJ databases">
        <title>Genomic Encyclopedia of Type Strains, Phase IV (KMG-IV): sequencing the most valuable type-strain genomes for metagenomic binning, comparative biology and taxonomic classification.</title>
        <authorList>
            <person name="Goeker M."/>
        </authorList>
    </citation>
    <scope>NUCLEOTIDE SEQUENCE [LARGE SCALE GENOMIC DNA]</scope>
    <source>
        <strain evidence="1 2">DSM 13481</strain>
    </source>
</reference>
<evidence type="ECO:0000313" key="1">
    <source>
        <dbReference type="EMBL" id="MBB6063354.1"/>
    </source>
</evidence>
<dbReference type="EMBL" id="JACHEX010000006">
    <property type="protein sequence ID" value="MBB6063354.1"/>
    <property type="molecule type" value="Genomic_DNA"/>
</dbReference>
<dbReference type="RefSeq" id="WP_246348251.1">
    <property type="nucleotide sequence ID" value="NZ_JACHEX010000006.1"/>
</dbReference>